<comment type="similarity">
    <text evidence="1 4">Belongs to the universal ribosomal protein uL14 family.</text>
</comment>
<evidence type="ECO:0000256" key="3">
    <source>
        <dbReference type="ARBA" id="ARBA00023274"/>
    </source>
</evidence>
<keyword evidence="3 4" id="KW-0687">Ribonucleoprotein</keyword>
<dbReference type="CDD" id="cd00337">
    <property type="entry name" value="Ribosomal_uL14"/>
    <property type="match status" value="1"/>
</dbReference>
<dbReference type="InterPro" id="IPR036853">
    <property type="entry name" value="Ribosomal_uL14_sf"/>
</dbReference>
<proteinExistence type="inferred from homology"/>
<accession>A0A0B4MZG3</accession>
<dbReference type="HAMAP" id="MF_01367">
    <property type="entry name" value="Ribosomal_uL14"/>
    <property type="match status" value="1"/>
</dbReference>
<dbReference type="EMBL" id="KJ679272">
    <property type="protein sequence ID" value="AID52046.1"/>
    <property type="molecule type" value="Genomic_DNA"/>
</dbReference>
<dbReference type="GeneID" id="22974612"/>
<dbReference type="Gene3D" id="2.40.150.20">
    <property type="entry name" value="Ribosomal protein L14"/>
    <property type="match status" value="1"/>
</dbReference>
<dbReference type="GO" id="GO:0006412">
    <property type="term" value="P:translation"/>
    <property type="evidence" value="ECO:0007669"/>
    <property type="project" value="InterPro"/>
</dbReference>
<keyword evidence="2 4" id="KW-0689">Ribosomal protein</keyword>
<evidence type="ECO:0000256" key="2">
    <source>
        <dbReference type="ARBA" id="ARBA00022980"/>
    </source>
</evidence>
<geneLocation type="mitochondrion" evidence="5"/>
<gene>
    <name evidence="5" type="primary">rpl14</name>
</gene>
<dbReference type="SMART" id="SM01374">
    <property type="entry name" value="Ribosomal_L14"/>
    <property type="match status" value="1"/>
</dbReference>
<dbReference type="PANTHER" id="PTHR11761">
    <property type="entry name" value="50S/60S RIBOSOMAL PROTEIN L14/L23"/>
    <property type="match status" value="1"/>
</dbReference>
<keyword evidence="5" id="KW-0496">Mitochondrion</keyword>
<dbReference type="Pfam" id="PF00238">
    <property type="entry name" value="Ribosomal_L14"/>
    <property type="match status" value="1"/>
</dbReference>
<evidence type="ECO:0000256" key="1">
    <source>
        <dbReference type="ARBA" id="ARBA00010745"/>
    </source>
</evidence>
<reference evidence="5" key="1">
    <citation type="journal article" date="2014" name="Genome Biol. Evol.">
        <title>Missing genes, multiple ORFs, and C-to-U type RNA editing in Acrasis kona (Heterolobosea, Excavata) mitochondrial DNA.</title>
        <authorList>
            <person name="Fu C.J."/>
            <person name="Sheikh S."/>
            <person name="Miao W."/>
            <person name="Andersson S.G."/>
            <person name="Baldauf S.L."/>
        </authorList>
    </citation>
    <scope>NUCLEOTIDE SEQUENCE</scope>
    <source>
        <strain evidence="5">ATCC MYA-3509</strain>
    </source>
</reference>
<dbReference type="GO" id="GO:0003735">
    <property type="term" value="F:structural constituent of ribosome"/>
    <property type="evidence" value="ECO:0007669"/>
    <property type="project" value="InterPro"/>
</dbReference>
<organism evidence="5">
    <name type="scientific">Acrasis kona</name>
    <dbReference type="NCBI Taxonomy" id="1008807"/>
    <lineage>
        <taxon>Eukaryota</taxon>
        <taxon>Discoba</taxon>
        <taxon>Heterolobosea</taxon>
        <taxon>Tetramitia</taxon>
        <taxon>Eutetramitia</taxon>
        <taxon>Acrasidae</taxon>
        <taxon>Acrasis</taxon>
    </lineage>
</organism>
<dbReference type="PANTHER" id="PTHR11761:SF3">
    <property type="entry name" value="LARGE RIBOSOMAL SUBUNIT PROTEIN UL14M"/>
    <property type="match status" value="1"/>
</dbReference>
<evidence type="ECO:0000256" key="4">
    <source>
        <dbReference type="RuleBase" id="RU003949"/>
    </source>
</evidence>
<dbReference type="RefSeq" id="YP_009117130.1">
    <property type="nucleotide sequence ID" value="NC_026286.1"/>
</dbReference>
<protein>
    <submittedName>
        <fullName evidence="5">Ribosomal protein L14</fullName>
    </submittedName>
</protein>
<dbReference type="AlphaFoldDB" id="A0A0B4MZG3"/>
<sequence>MIIIKTIVRATDTTGARLCECIKILRSKYYNGKLTDYIIIAVKTALTNRKIKRHEVYKGIVVRIKKKTMRFHGGKITFEDNGIVLFNKRNEIFASRVLGPVCTELRKEKIVKILTMSGVII</sequence>
<dbReference type="GO" id="GO:0022625">
    <property type="term" value="C:cytosolic large ribosomal subunit"/>
    <property type="evidence" value="ECO:0007669"/>
    <property type="project" value="TreeGrafter"/>
</dbReference>
<dbReference type="InterPro" id="IPR000218">
    <property type="entry name" value="Ribosomal_uL14"/>
</dbReference>
<dbReference type="SUPFAM" id="SSF50193">
    <property type="entry name" value="Ribosomal protein L14"/>
    <property type="match status" value="1"/>
</dbReference>
<reference evidence="5" key="2">
    <citation type="submission" date="2014-04" db="EMBL/GenBank/DDBJ databases">
        <authorList>
            <person name="Fu C.-J."/>
            <person name="Sheikh S."/>
            <person name="Miao W."/>
            <person name="Andersson S.G.E."/>
            <person name="Baldauf S.L."/>
        </authorList>
    </citation>
    <scope>NUCLEOTIDE SEQUENCE</scope>
    <source>
        <strain evidence="5">ATCC MYA-3509</strain>
    </source>
</reference>
<dbReference type="GO" id="GO:0070180">
    <property type="term" value="F:large ribosomal subunit rRNA binding"/>
    <property type="evidence" value="ECO:0007669"/>
    <property type="project" value="TreeGrafter"/>
</dbReference>
<name>A0A0B4MZG3_9EUKA</name>
<evidence type="ECO:0000313" key="5">
    <source>
        <dbReference type="EMBL" id="AID52046.1"/>
    </source>
</evidence>